<evidence type="ECO:0000259" key="2">
    <source>
        <dbReference type="Pfam" id="PF02872"/>
    </source>
</evidence>
<sequence length="238" mass="26903">SQCLCQIYRICVNNCWIIKSGSDFKEFSVLELEISDKALVKSIKKIIVDSKIPEDREIKEIAHRHLVEADNKLDEELGIINKSLDGLHDSVRTRETNLGNFLCDIIMSSVEADCAILNGGSLRSDKVHQAGPFTRRDLRSILPFDCELVVVYLSGKELHELLESCLSNYELKGGRFPQVSGLFFTYCIANTPGNRVNSEIIKIQEEYLDMKKIYRVATNTFLKNVEQVLKEAPIATCS</sequence>
<gene>
    <name evidence="3" type="ORF">BpHYR1_044966</name>
</gene>
<dbReference type="SUPFAM" id="SSF55816">
    <property type="entry name" value="5'-nucleotidase (syn. UDP-sugar hydrolase), C-terminal domain"/>
    <property type="match status" value="1"/>
</dbReference>
<comment type="similarity">
    <text evidence="1">Belongs to the 5'-nucleotidase family.</text>
</comment>
<dbReference type="PANTHER" id="PTHR11575:SF48">
    <property type="entry name" value="5'-NUCLEOTIDASE"/>
    <property type="match status" value="1"/>
</dbReference>
<keyword evidence="4" id="KW-1185">Reference proteome</keyword>
<protein>
    <submittedName>
        <fullName evidence="3">Trifunctional nucleotide phosphoesterase-like</fullName>
    </submittedName>
</protein>
<feature type="non-terminal residue" evidence="3">
    <location>
        <position position="1"/>
    </location>
</feature>
<name>A0A3M7P920_BRAPC</name>
<proteinExistence type="inferred from homology"/>
<dbReference type="Proteomes" id="UP000276133">
    <property type="component" value="Unassembled WGS sequence"/>
</dbReference>
<evidence type="ECO:0000313" key="3">
    <source>
        <dbReference type="EMBL" id="RMZ95270.1"/>
    </source>
</evidence>
<dbReference type="PANTHER" id="PTHR11575">
    <property type="entry name" value="5'-NUCLEOTIDASE-RELATED"/>
    <property type="match status" value="1"/>
</dbReference>
<comment type="caution">
    <text evidence="3">The sequence shown here is derived from an EMBL/GenBank/DDBJ whole genome shotgun (WGS) entry which is preliminary data.</text>
</comment>
<dbReference type="Pfam" id="PF02872">
    <property type="entry name" value="5_nucleotid_C"/>
    <property type="match status" value="1"/>
</dbReference>
<dbReference type="InterPro" id="IPR008334">
    <property type="entry name" value="5'-Nucleotdase_C"/>
</dbReference>
<organism evidence="3 4">
    <name type="scientific">Brachionus plicatilis</name>
    <name type="common">Marine rotifer</name>
    <name type="synonym">Brachionus muelleri</name>
    <dbReference type="NCBI Taxonomy" id="10195"/>
    <lineage>
        <taxon>Eukaryota</taxon>
        <taxon>Metazoa</taxon>
        <taxon>Spiralia</taxon>
        <taxon>Gnathifera</taxon>
        <taxon>Rotifera</taxon>
        <taxon>Eurotatoria</taxon>
        <taxon>Monogononta</taxon>
        <taxon>Pseudotrocha</taxon>
        <taxon>Ploima</taxon>
        <taxon>Brachionidae</taxon>
        <taxon>Brachionus</taxon>
    </lineage>
</organism>
<evidence type="ECO:0000313" key="4">
    <source>
        <dbReference type="Proteomes" id="UP000276133"/>
    </source>
</evidence>
<dbReference type="OrthoDB" id="10252235at2759"/>
<dbReference type="STRING" id="10195.A0A3M7P920"/>
<dbReference type="InterPro" id="IPR036907">
    <property type="entry name" value="5'-Nucleotdase_C_sf"/>
</dbReference>
<reference evidence="3 4" key="1">
    <citation type="journal article" date="2018" name="Sci. Rep.">
        <title>Genomic signatures of local adaptation to the degree of environmental predictability in rotifers.</title>
        <authorList>
            <person name="Franch-Gras L."/>
            <person name="Hahn C."/>
            <person name="Garcia-Roger E.M."/>
            <person name="Carmona M.J."/>
            <person name="Serra M."/>
            <person name="Gomez A."/>
        </authorList>
    </citation>
    <scope>NUCLEOTIDE SEQUENCE [LARGE SCALE GENOMIC DNA]</scope>
    <source>
        <strain evidence="3">HYR1</strain>
    </source>
</reference>
<feature type="domain" description="5'-Nucleotidase C-terminal" evidence="2">
    <location>
        <begin position="90"/>
        <end position="223"/>
    </location>
</feature>
<accession>A0A3M7P920</accession>
<dbReference type="GO" id="GO:0009166">
    <property type="term" value="P:nucleotide catabolic process"/>
    <property type="evidence" value="ECO:0007669"/>
    <property type="project" value="InterPro"/>
</dbReference>
<dbReference type="InterPro" id="IPR006179">
    <property type="entry name" value="5_nucleotidase/apyrase"/>
</dbReference>
<evidence type="ECO:0000256" key="1">
    <source>
        <dbReference type="ARBA" id="ARBA00006654"/>
    </source>
</evidence>
<dbReference type="AlphaFoldDB" id="A0A3M7P920"/>
<dbReference type="GO" id="GO:0016787">
    <property type="term" value="F:hydrolase activity"/>
    <property type="evidence" value="ECO:0007669"/>
    <property type="project" value="InterPro"/>
</dbReference>
<dbReference type="EMBL" id="REGN01012478">
    <property type="protein sequence ID" value="RMZ95270.1"/>
    <property type="molecule type" value="Genomic_DNA"/>
</dbReference>
<dbReference type="Gene3D" id="3.90.780.10">
    <property type="entry name" value="5'-Nucleotidase, C-terminal domain"/>
    <property type="match status" value="1"/>
</dbReference>